<evidence type="ECO:0000256" key="3">
    <source>
        <dbReference type="ARBA" id="ARBA00022827"/>
    </source>
</evidence>
<sequence>MTSYESKQDIYVGFCDPNHRCNLSLFRNFVERLLTMKKIFVINGGQHFAHSGGKFNKTISNWDKEFFTIDNGFELKYTDINEDYDLNEEVEKFVWADVVVYHTPVWWFGLPYKFKQYLDTVFTAGHRKGVYYSDGRKLETPAINYGTGGSLHGRNYMLTTTWNAPETAFTLPNEFFNETSVDDGVMFGFHRMNAFTGMKKLDGFHFHDLEKNATPERIENYEKNYKNHLEQVFNETLASTQAS</sequence>
<gene>
    <name evidence="6" type="ORF">SAMN06297358_0213</name>
</gene>
<dbReference type="AlphaFoldDB" id="A0A285ZPJ1"/>
<dbReference type="InterPro" id="IPR052397">
    <property type="entry name" value="NADPH-QR_MdaB"/>
</dbReference>
<feature type="domain" description="Flavodoxin-like fold" evidence="5">
    <location>
        <begin position="54"/>
        <end position="229"/>
    </location>
</feature>
<dbReference type="Gene3D" id="3.40.50.360">
    <property type="match status" value="1"/>
</dbReference>
<evidence type="ECO:0000256" key="1">
    <source>
        <dbReference type="ARBA" id="ARBA00001974"/>
    </source>
</evidence>
<evidence type="ECO:0000259" key="5">
    <source>
        <dbReference type="Pfam" id="PF02525"/>
    </source>
</evidence>
<evidence type="ECO:0000256" key="4">
    <source>
        <dbReference type="ARBA" id="ARBA00037981"/>
    </source>
</evidence>
<proteinExistence type="inferred from homology"/>
<keyword evidence="2" id="KW-0285">Flavoprotein</keyword>
<dbReference type="SUPFAM" id="SSF52218">
    <property type="entry name" value="Flavoproteins"/>
    <property type="match status" value="1"/>
</dbReference>
<evidence type="ECO:0000313" key="6">
    <source>
        <dbReference type="EMBL" id="SOD11564.1"/>
    </source>
</evidence>
<evidence type="ECO:0000256" key="2">
    <source>
        <dbReference type="ARBA" id="ARBA00022630"/>
    </source>
</evidence>
<accession>A0A285ZPJ1</accession>
<dbReference type="Pfam" id="PF02525">
    <property type="entry name" value="Flavodoxin_2"/>
    <property type="match status" value="1"/>
</dbReference>
<keyword evidence="7" id="KW-1185">Reference proteome</keyword>
<dbReference type="InterPro" id="IPR003680">
    <property type="entry name" value="Flavodoxin_fold"/>
</dbReference>
<dbReference type="PANTHER" id="PTHR46305:SF3">
    <property type="entry name" value="NADPH:QUINONE OXIDOREDUCTASE MDAB"/>
    <property type="match status" value="1"/>
</dbReference>
<dbReference type="InterPro" id="IPR029039">
    <property type="entry name" value="Flavoprotein-like_sf"/>
</dbReference>
<organism evidence="6 7">
    <name type="scientific">Pedobacter xixiisoli</name>
    <dbReference type="NCBI Taxonomy" id="1476464"/>
    <lineage>
        <taxon>Bacteria</taxon>
        <taxon>Pseudomonadati</taxon>
        <taxon>Bacteroidota</taxon>
        <taxon>Sphingobacteriia</taxon>
        <taxon>Sphingobacteriales</taxon>
        <taxon>Sphingobacteriaceae</taxon>
        <taxon>Pedobacter</taxon>
    </lineage>
</organism>
<protein>
    <submittedName>
        <fullName evidence="6">Modulator of drug activity B</fullName>
    </submittedName>
</protein>
<keyword evidence="3" id="KW-0274">FAD</keyword>
<dbReference type="PANTHER" id="PTHR46305">
    <property type="match status" value="1"/>
</dbReference>
<dbReference type="EMBL" id="OCMT01000001">
    <property type="protein sequence ID" value="SOD11564.1"/>
    <property type="molecule type" value="Genomic_DNA"/>
</dbReference>
<dbReference type="Proteomes" id="UP000219281">
    <property type="component" value="Unassembled WGS sequence"/>
</dbReference>
<evidence type="ECO:0000313" key="7">
    <source>
        <dbReference type="Proteomes" id="UP000219281"/>
    </source>
</evidence>
<comment type="similarity">
    <text evidence="4">Belongs to the oxidoreductase MdaB family.</text>
</comment>
<reference evidence="7" key="1">
    <citation type="submission" date="2017-09" db="EMBL/GenBank/DDBJ databases">
        <authorList>
            <person name="Varghese N."/>
            <person name="Submissions S."/>
        </authorList>
    </citation>
    <scope>NUCLEOTIDE SEQUENCE [LARGE SCALE GENOMIC DNA]</scope>
    <source>
        <strain evidence="7">CGMCC 1.12803</strain>
    </source>
</reference>
<comment type="cofactor">
    <cofactor evidence="1">
        <name>FAD</name>
        <dbReference type="ChEBI" id="CHEBI:57692"/>
    </cofactor>
</comment>
<name>A0A285ZPJ1_9SPHI</name>